<dbReference type="PANTHER" id="PTHR11808:SF80">
    <property type="entry name" value="CYSTATHIONINE GAMMA-LYASE"/>
    <property type="match status" value="1"/>
</dbReference>
<evidence type="ECO:0000313" key="6">
    <source>
        <dbReference type="Proteomes" id="UP001271769"/>
    </source>
</evidence>
<dbReference type="InterPro" id="IPR015421">
    <property type="entry name" value="PyrdxlP-dep_Trfase_major"/>
</dbReference>
<proteinExistence type="inferred from homology"/>
<dbReference type="Proteomes" id="UP001271769">
    <property type="component" value="Unassembled WGS sequence"/>
</dbReference>
<dbReference type="InterPro" id="IPR006234">
    <property type="entry name" value="O-succ-hSer_sulfhydrylase"/>
</dbReference>
<accession>A0ABU5E0A3</accession>
<name>A0ABU5E0A3_9PROT</name>
<comment type="function">
    <text evidence="3">Catalyzes the formation of L-homocysteine from O-succinyl-L-homoserine (OSHS) and hydrogen sulfide.</text>
</comment>
<protein>
    <recommendedName>
        <fullName evidence="3">O-succinylhomoserine sulfhydrylase</fullName>
        <shortName evidence="3">OSH sulfhydrylase</shortName>
        <shortName evidence="3">OSHS sulfhydrylase</shortName>
        <ecNumber evidence="3">2.5.1.-</ecNumber>
    </recommendedName>
</protein>
<evidence type="ECO:0000256" key="4">
    <source>
        <dbReference type="RuleBase" id="RU362118"/>
    </source>
</evidence>
<keyword evidence="2 3" id="KW-0663">Pyridoxal phosphate</keyword>
<keyword evidence="6" id="KW-1185">Reference proteome</keyword>
<dbReference type="HAMAP" id="MF_02056">
    <property type="entry name" value="MetZ"/>
    <property type="match status" value="1"/>
</dbReference>
<dbReference type="PIRSF" id="PIRSF001434">
    <property type="entry name" value="CGS"/>
    <property type="match status" value="1"/>
</dbReference>
<evidence type="ECO:0000256" key="1">
    <source>
        <dbReference type="ARBA" id="ARBA00001933"/>
    </source>
</evidence>
<dbReference type="PANTHER" id="PTHR11808">
    <property type="entry name" value="TRANS-SULFURATION ENZYME FAMILY MEMBER"/>
    <property type="match status" value="1"/>
</dbReference>
<comment type="catalytic activity">
    <reaction evidence="3">
        <text>O-succinyl-L-homoserine + hydrogen sulfide = L-homocysteine + succinate</text>
        <dbReference type="Rhea" id="RHEA:27826"/>
        <dbReference type="ChEBI" id="CHEBI:29919"/>
        <dbReference type="ChEBI" id="CHEBI:30031"/>
        <dbReference type="ChEBI" id="CHEBI:57661"/>
        <dbReference type="ChEBI" id="CHEBI:58199"/>
    </reaction>
</comment>
<dbReference type="RefSeq" id="WP_320501425.1">
    <property type="nucleotide sequence ID" value="NZ_JAXCLX010000002.1"/>
</dbReference>
<comment type="subunit">
    <text evidence="3">Homotetramer.</text>
</comment>
<dbReference type="SUPFAM" id="SSF53383">
    <property type="entry name" value="PLP-dependent transferases"/>
    <property type="match status" value="1"/>
</dbReference>
<organism evidence="5 6">
    <name type="scientific">Dongia rigui</name>
    <dbReference type="NCBI Taxonomy" id="940149"/>
    <lineage>
        <taxon>Bacteria</taxon>
        <taxon>Pseudomonadati</taxon>
        <taxon>Pseudomonadota</taxon>
        <taxon>Alphaproteobacteria</taxon>
        <taxon>Rhodospirillales</taxon>
        <taxon>Dongiaceae</taxon>
        <taxon>Dongia</taxon>
    </lineage>
</organism>
<evidence type="ECO:0000256" key="2">
    <source>
        <dbReference type="ARBA" id="ARBA00022898"/>
    </source>
</evidence>
<keyword evidence="3" id="KW-0028">Amino-acid biosynthesis</keyword>
<dbReference type="CDD" id="cd00614">
    <property type="entry name" value="CGS_like"/>
    <property type="match status" value="1"/>
</dbReference>
<gene>
    <name evidence="3 5" type="primary">metZ</name>
    <name evidence="5" type="ORF">SMD31_13515</name>
</gene>
<dbReference type="InterPro" id="IPR000277">
    <property type="entry name" value="Cys/Met-Metab_PyrdxlP-dep_enz"/>
</dbReference>
<dbReference type="InterPro" id="IPR015424">
    <property type="entry name" value="PyrdxlP-dep_Trfase"/>
</dbReference>
<comment type="similarity">
    <text evidence="3">Belongs to the trans-sulfuration enzymes family. MetZ subfamily.</text>
</comment>
<comment type="caution">
    <text evidence="5">The sequence shown here is derived from an EMBL/GenBank/DDBJ whole genome shotgun (WGS) entry which is preliminary data.</text>
</comment>
<comment type="cofactor">
    <cofactor evidence="1 3 4">
        <name>pyridoxal 5'-phosphate</name>
        <dbReference type="ChEBI" id="CHEBI:597326"/>
    </cofactor>
</comment>
<dbReference type="Gene3D" id="3.90.1150.10">
    <property type="entry name" value="Aspartate Aminotransferase, domain 1"/>
    <property type="match status" value="1"/>
</dbReference>
<reference evidence="5 6" key="1">
    <citation type="journal article" date="2013" name="Antonie Van Leeuwenhoek">
        <title>Dongia rigui sp. nov., isolated from freshwater of a large wetland in Korea.</title>
        <authorList>
            <person name="Baik K.S."/>
            <person name="Hwang Y.M."/>
            <person name="Choi J.S."/>
            <person name="Kwon J."/>
            <person name="Seong C.N."/>
        </authorList>
    </citation>
    <scope>NUCLEOTIDE SEQUENCE [LARGE SCALE GENOMIC DNA]</scope>
    <source>
        <strain evidence="5 6">04SU4-P</strain>
    </source>
</reference>
<evidence type="ECO:0000313" key="5">
    <source>
        <dbReference type="EMBL" id="MDY0872955.1"/>
    </source>
</evidence>
<dbReference type="EC" id="2.5.1.-" evidence="3"/>
<dbReference type="NCBIfam" id="TIGR01325">
    <property type="entry name" value="O_suc_HS_sulf"/>
    <property type="match status" value="1"/>
</dbReference>
<comment type="pathway">
    <text evidence="3">Amino-acid biosynthesis; L-methionine biosynthesis via de novo pathway; L-homocysteine from O-succinyl-L-homoserine: step 1/1.</text>
</comment>
<evidence type="ECO:0000256" key="3">
    <source>
        <dbReference type="HAMAP-Rule" id="MF_02056"/>
    </source>
</evidence>
<keyword evidence="3" id="KW-0808">Transferase</keyword>
<dbReference type="Gene3D" id="3.40.640.10">
    <property type="entry name" value="Type I PLP-dependent aspartate aminotransferase-like (Major domain)"/>
    <property type="match status" value="1"/>
</dbReference>
<sequence length="406" mass="43639">MVGICEAMMTVKREIKKSWRPATTLVHAGQLRSQFKETAETIYMSSGYVYESAEEAEAAFDNSQPRFVYSRFGNPTVSMFEGRMAALEGAEAARATSSGMAAVFAALASLVKAGDRIVASDALFGSCQFILAEILPKWGVETVFVDGREIAQWQQALSKPTKAVFLESPSNPGLRLVDLKAVADLAHKAGATVVVDNVFATPLLQQPLTLGADVVVYSATKHIDGQGRCLGGVILGSEKYINETLQPFIRHTGPSLSPMNAWILLKGLETLDLRVTKQCDSALKIAQALKGHNKLADVSYPTLEGFAQAELARRQMSAGGTMLSLTLAGGKKEAFKFLNALELVLISNNLGDSKSLATHPATTTHQRLTPELKEIQGITPGLIRLSVGLEHPDDLIDDVLSALKAI</sequence>
<dbReference type="EMBL" id="JAXCLX010000002">
    <property type="protein sequence ID" value="MDY0872955.1"/>
    <property type="molecule type" value="Genomic_DNA"/>
</dbReference>
<keyword evidence="3" id="KW-0486">Methionine biosynthesis</keyword>
<feature type="modified residue" description="N6-(pyridoxal phosphate)lysine" evidence="3">
    <location>
        <position position="221"/>
    </location>
</feature>
<dbReference type="Pfam" id="PF01053">
    <property type="entry name" value="Cys_Met_Meta_PP"/>
    <property type="match status" value="1"/>
</dbReference>
<dbReference type="InterPro" id="IPR015422">
    <property type="entry name" value="PyrdxlP-dep_Trfase_small"/>
</dbReference>